<keyword evidence="6" id="KW-0325">Glycoprotein</keyword>
<evidence type="ECO:0000256" key="7">
    <source>
        <dbReference type="PROSITE-ProRule" id="PRU00192"/>
    </source>
</evidence>
<feature type="compositionally biased region" description="Polar residues" evidence="9">
    <location>
        <begin position="1275"/>
        <end position="1290"/>
    </location>
</feature>
<feature type="coiled-coil region" evidence="8">
    <location>
        <begin position="2070"/>
        <end position="2100"/>
    </location>
</feature>
<keyword evidence="2 7" id="KW-0728">SH3 domain</keyword>
<feature type="compositionally biased region" description="Low complexity" evidence="9">
    <location>
        <begin position="2486"/>
        <end position="2495"/>
    </location>
</feature>
<dbReference type="GO" id="GO:0070971">
    <property type="term" value="C:endoplasmic reticulum exit site"/>
    <property type="evidence" value="ECO:0007669"/>
    <property type="project" value="TreeGrafter"/>
</dbReference>
<feature type="region of interest" description="Disordered" evidence="9">
    <location>
        <begin position="2287"/>
        <end position="2360"/>
    </location>
</feature>
<dbReference type="OrthoDB" id="3548878at2759"/>
<comment type="caution">
    <text evidence="11">The sequence shown here is derived from an EMBL/GenBank/DDBJ whole genome shotgun (WGS) entry which is preliminary data.</text>
</comment>
<dbReference type="GO" id="GO:0006888">
    <property type="term" value="P:endoplasmic reticulum to Golgi vesicle-mediated transport"/>
    <property type="evidence" value="ECO:0007669"/>
    <property type="project" value="TreeGrafter"/>
</dbReference>
<evidence type="ECO:0000256" key="2">
    <source>
        <dbReference type="ARBA" id="ARBA00022443"/>
    </source>
</evidence>
<dbReference type="PANTHER" id="PTHR23158:SF38">
    <property type="entry name" value="MELANOMA INHIBITORY ACTIVITY PROTEIN 2"/>
    <property type="match status" value="1"/>
</dbReference>
<sequence length="2508" mass="284330">CHLDKSAAQVRKRIVRQSNMAKAAEFNILYLLFLQLIPRGMGSKLSDLKMCGDPECEGYLSRVKATMDYTGRDCRFLTFKSGDSILVYFKLTGKRDDLWAGGIGKQFGYFPKDAVQVEDVSVLTEMELPTKENDFLCLDGGDYYTESGESDSVHDEYGENSFSKSEEVKAKSGHESDLNNYNQDYKGNSAKGEHVDNLSNLYKEQLQRTHHAADDTELEMTTGEEQFQPSLATDVIVQIDKFLSPADHLNEISEESVSKHTDNNDINLAIGPESAYSEYIGTKNEYAGQTISETTAITSESNEESKFVEEESSWIGSRISRWFGLESNLDKKVVESTDLSLQLNSFKSRKIALDYSEDTTMSETTEELNNGVHYKGKENLGSETSVWIGGLSKLFSFIGDSPEDVLSSNDNYKNKDKNENVKLDSIEDTTGSSKYMVTDLENKIFDLSDPDELGLKSSSSERTSKNANEDTQMDNDQLSFDLMDKLWHSQINKAEHLGISKETENVGEEETMGNDDSKTWWFHFNTIRDTFRFSENSGQIPRTSEETQNINGNNKDYTKDTDGSKSSPWYHFGFGQNNEDQAATLQDGPEENIDDIKESILDNHESKSQWHHFSLSDILRFGQTNEDHLTPDSLEKIKKSTIDDIENTRNSESEGSSPVHVMNKAPSEGDALIVDSLINEEANQCPEHSLCTMENEISCQSEGLQPAAKEHREISENTQSIVSANGLKNSFSFDGIILKFQDIQKLKIQNLQEQNLIPDSNFKGHNEPLTQKNVHEEQNLQEHLKFSSEINQHSSGYMRSVTHENLLTEEKLHGQQEVLHNHDLISSLEEFNVISKDEPLIQGHLYEEEQPLPSDSELTPAGDPSSETTLLTITNNAKLNLVSKLESEQLISNAPDSLNTLQNKEKFSQEHPAMKSDLQQVTIADNDQLPEEELYHEQQISQEQHVTSTMEFEQFDISDDDKLLSQAQTDIEQKHFNSEFDEGSISGQVVPSLQDELENKEAIKPGHLTSAKQQILDLYNPLTKKDKHQPLEEMYPSWLIDKQIVTNTYDPSLQRQLYDETQRIQSLQPASDHTGVLPEEKIYSDRTTLQRHAPVLESELNQLTLDHGETELQECLNGEEHVFKECLPLEPESNQAAPAGDKSFSLKKHDGQGLQQHQVIYTSASNWLSMSDHSKYVLFEKLHVNEDILQAKVLTLAQSEQHTDSVTDKVLLKEKTDDKDSALQKQCITSDLASKLFTTTDNTESLLPDNLEDKEQTLPDPLSSSQSEEPAVSNDGETLTRENSFNQQKNLGDKQVTLESEEQSAVFVTTENLPQEETNVTNVSNTTINSEKNNKIHRSMETESLVEHVNSLLSENVNLTGDTDVRIEPQQIVKETREDKMNDNYRETHSILNEKASQPSIDSFSDNLWRAKMESDSGKLMVNSINKKQATSQLSTSAEPDPDAATENIIRATSVNTENKHKTGDATDKETARDIESIVHQTGSVSFWGINEAKNQFEKLRIKDASLDITSIYSNLKFLRKHMSIAQLQYLERCFEKAKLLWLEEILEHLENENCNNGFNNILQKVNTFEESFWQNKNLKCDENFANTKWWRMIERQHVEDREMIQKLQDILTAIKLKCTSNVSSSSTIKGAFISGDTLEAGLSYSEQSSEILDKIPDSEKVRTKVVMGSKLGNRLQNDPYDIKKEKTGYQEIEDKLISSALNKDFDEVKKSSVIVDSRVEVAAENHECELSVKQIVAHKVEKSFDLDFQTSQILIGHFIKNFYQKVMDTLSEDPGAALNLHGVYTELFLIPAVVGAVTALLFIHRICQAVKSRRYLGREKQLAGTVSQLLDEKCKVLDRLSDCTQRYKEFEASVKNAADLKESTETSTLHLQDTYAKLDKSNSNLRQTIDQFAQDLEEEKQTRSQNSNLFTEIQANLAALQDEAQSLKIQVEEAKNELKGIQNNNSRHQESFQTAQEENYHLQQSKEQLLQESEGWEERYSELTEQIKLCEKSQKDMRGVLASKENEVKALTSCLLKMKLWNPTEEDNPTEGISEMSEEEQKQKVEKLIYVAKLNAGLKSVEEERNHIHSKLSDEIKAKQELMERIEKLQLEQTSVQHETIQFETEYKTMQQKLKIMTELYHEKEMELQRNLTLEEHQRLQKEEKLSEVDEKINQATEELSVYRQRAKDLEEELDKTIQSYKNQIVSHEKKAHDNWLSAREADRELGNIKRENIHLRQKITETEFKIDIALKDPLLNDVSGRPTLLTFSTFVPPYRGRSSPYGPSPVGRLGSESVGFLSPPLGDGPLRFSPLFPGGPDFKTQSASGHPDHTSNENAESVSDRMSDHHGPQSDSGSISPVWEREQKLSEASSGECPTLENSLQVSNFAQEGQTQDRDTLNIYLNQSLTPEAGFGIRPGFAPAPSKQIPFIPVDPRGHFLNRGFPLRPRVGTYGLPERFPLRAFGLPPHLPMRMRDPVQPGAYPRHLPPSRPIFLPHGQPSDIKSGLLPSRLPLPRFSETEHQPSTQEK</sequence>
<gene>
    <name evidence="11" type="ORF">scyTo_0014584</name>
</gene>
<feature type="compositionally biased region" description="Polar residues" evidence="9">
    <location>
        <begin position="537"/>
        <end position="555"/>
    </location>
</feature>
<evidence type="ECO:0000256" key="9">
    <source>
        <dbReference type="SAM" id="MobiDB-lite"/>
    </source>
</evidence>
<dbReference type="GO" id="GO:0009306">
    <property type="term" value="P:protein secretion"/>
    <property type="evidence" value="ECO:0007669"/>
    <property type="project" value="TreeGrafter"/>
</dbReference>
<dbReference type="PANTHER" id="PTHR23158">
    <property type="entry name" value="MELANOMA INHIBITORY ACTIVITY-RELATED"/>
    <property type="match status" value="1"/>
</dbReference>
<feature type="region of interest" description="Disordered" evidence="9">
    <location>
        <begin position="1243"/>
        <end position="1298"/>
    </location>
</feature>
<dbReference type="InterPro" id="IPR001452">
    <property type="entry name" value="SH3_domain"/>
</dbReference>
<proteinExistence type="predicted"/>
<feature type="coiled-coil region" evidence="8">
    <location>
        <begin position="2124"/>
        <end position="2220"/>
    </location>
</feature>
<evidence type="ECO:0000256" key="6">
    <source>
        <dbReference type="ARBA" id="ARBA00023180"/>
    </source>
</evidence>
<keyword evidence="12" id="KW-1185">Reference proteome</keyword>
<evidence type="ECO:0000313" key="12">
    <source>
        <dbReference type="Proteomes" id="UP000288216"/>
    </source>
</evidence>
<dbReference type="GO" id="GO:0005789">
    <property type="term" value="C:endoplasmic reticulum membrane"/>
    <property type="evidence" value="ECO:0007669"/>
    <property type="project" value="UniProtKB-SubCell"/>
</dbReference>
<feature type="region of interest" description="Disordered" evidence="9">
    <location>
        <begin position="2455"/>
        <end position="2508"/>
    </location>
</feature>
<evidence type="ECO:0000256" key="3">
    <source>
        <dbReference type="ARBA" id="ARBA00022729"/>
    </source>
</evidence>
<dbReference type="Proteomes" id="UP000288216">
    <property type="component" value="Unassembled WGS sequence"/>
</dbReference>
<organism evidence="11 12">
    <name type="scientific">Scyliorhinus torazame</name>
    <name type="common">Cloudy catshark</name>
    <name type="synonym">Catulus torazame</name>
    <dbReference type="NCBI Taxonomy" id="75743"/>
    <lineage>
        <taxon>Eukaryota</taxon>
        <taxon>Metazoa</taxon>
        <taxon>Chordata</taxon>
        <taxon>Craniata</taxon>
        <taxon>Vertebrata</taxon>
        <taxon>Chondrichthyes</taxon>
        <taxon>Elasmobranchii</taxon>
        <taxon>Galeomorphii</taxon>
        <taxon>Galeoidea</taxon>
        <taxon>Carcharhiniformes</taxon>
        <taxon>Scyliorhinidae</taxon>
        <taxon>Scyliorhinus</taxon>
    </lineage>
</organism>
<dbReference type="PROSITE" id="PS50002">
    <property type="entry name" value="SH3"/>
    <property type="match status" value="1"/>
</dbReference>
<dbReference type="STRING" id="75743.A0A401NQF0"/>
<evidence type="ECO:0000256" key="1">
    <source>
        <dbReference type="ARBA" id="ARBA00004389"/>
    </source>
</evidence>
<feature type="compositionally biased region" description="Basic and acidic residues" evidence="9">
    <location>
        <begin position="164"/>
        <end position="177"/>
    </location>
</feature>
<feature type="coiled-coil region" evidence="8">
    <location>
        <begin position="1883"/>
        <end position="1987"/>
    </location>
</feature>
<evidence type="ECO:0000313" key="11">
    <source>
        <dbReference type="EMBL" id="GCB63100.1"/>
    </source>
</evidence>
<feature type="compositionally biased region" description="Basic and acidic residues" evidence="9">
    <location>
        <begin position="2320"/>
        <end position="2330"/>
    </location>
</feature>
<dbReference type="InterPro" id="IPR036028">
    <property type="entry name" value="SH3-like_dom_sf"/>
</dbReference>
<accession>A0A401NQF0</accession>
<comment type="subcellular location">
    <subcellularLocation>
        <location evidence="1">Endoplasmic reticulum membrane</location>
        <topology evidence="1">Single-pass membrane protein</topology>
    </subcellularLocation>
</comment>
<evidence type="ECO:0000259" key="10">
    <source>
        <dbReference type="PROSITE" id="PS50002"/>
    </source>
</evidence>
<dbReference type="SMART" id="SM00326">
    <property type="entry name" value="SH3"/>
    <property type="match status" value="1"/>
</dbReference>
<feature type="compositionally biased region" description="Basic and acidic residues" evidence="9">
    <location>
        <begin position="2497"/>
        <end position="2508"/>
    </location>
</feature>
<reference evidence="11 12" key="1">
    <citation type="journal article" date="2018" name="Nat. Ecol. Evol.">
        <title>Shark genomes provide insights into elasmobranch evolution and the origin of vertebrates.</title>
        <authorList>
            <person name="Hara Y"/>
            <person name="Yamaguchi K"/>
            <person name="Onimaru K"/>
            <person name="Kadota M"/>
            <person name="Koyanagi M"/>
            <person name="Keeley SD"/>
            <person name="Tatsumi K"/>
            <person name="Tanaka K"/>
            <person name="Motone F"/>
            <person name="Kageyama Y"/>
            <person name="Nozu R"/>
            <person name="Adachi N"/>
            <person name="Nishimura O"/>
            <person name="Nakagawa R"/>
            <person name="Tanegashima C"/>
            <person name="Kiyatake I"/>
            <person name="Matsumoto R"/>
            <person name="Murakumo K"/>
            <person name="Nishida K"/>
            <person name="Terakita A"/>
            <person name="Kuratani S"/>
            <person name="Sato K"/>
            <person name="Hyodo S Kuraku.S."/>
        </authorList>
    </citation>
    <scope>NUCLEOTIDE SEQUENCE [LARGE SCALE GENOMIC DNA]</scope>
</reference>
<protein>
    <recommendedName>
        <fullName evidence="10">SH3 domain-containing protein</fullName>
    </recommendedName>
</protein>
<keyword evidence="3" id="KW-0732">Signal</keyword>
<dbReference type="GO" id="GO:0035459">
    <property type="term" value="P:vesicle cargo loading"/>
    <property type="evidence" value="ECO:0007669"/>
    <property type="project" value="TreeGrafter"/>
</dbReference>
<feature type="region of interest" description="Disordered" evidence="9">
    <location>
        <begin position="147"/>
        <end position="193"/>
    </location>
</feature>
<feature type="region of interest" description="Disordered" evidence="9">
    <location>
        <begin position="537"/>
        <end position="582"/>
    </location>
</feature>
<feature type="region of interest" description="Disordered" evidence="9">
    <location>
        <begin position="645"/>
        <end position="664"/>
    </location>
</feature>
<keyword evidence="4" id="KW-0256">Endoplasmic reticulum</keyword>
<keyword evidence="5 8" id="KW-0175">Coiled coil</keyword>
<evidence type="ECO:0000256" key="5">
    <source>
        <dbReference type="ARBA" id="ARBA00023054"/>
    </source>
</evidence>
<dbReference type="Gene3D" id="2.30.30.40">
    <property type="entry name" value="SH3 Domains"/>
    <property type="match status" value="1"/>
</dbReference>
<dbReference type="InterPro" id="IPR051500">
    <property type="entry name" value="cTAGE_MIA/OTOR"/>
</dbReference>
<evidence type="ECO:0000256" key="8">
    <source>
        <dbReference type="SAM" id="Coils"/>
    </source>
</evidence>
<name>A0A401NQF0_SCYTO</name>
<dbReference type="SUPFAM" id="SSF50044">
    <property type="entry name" value="SH3-domain"/>
    <property type="match status" value="1"/>
</dbReference>
<dbReference type="OMA" id="WEERYSE"/>
<feature type="domain" description="SH3" evidence="10">
    <location>
        <begin position="58"/>
        <end position="120"/>
    </location>
</feature>
<feature type="non-terminal residue" evidence="11">
    <location>
        <position position="1"/>
    </location>
</feature>
<feature type="region of interest" description="Disordered" evidence="9">
    <location>
        <begin position="450"/>
        <end position="472"/>
    </location>
</feature>
<evidence type="ECO:0000256" key="4">
    <source>
        <dbReference type="ARBA" id="ARBA00022824"/>
    </source>
</evidence>
<dbReference type="Pfam" id="PF07653">
    <property type="entry name" value="SH3_2"/>
    <property type="match status" value="1"/>
</dbReference>
<dbReference type="EMBL" id="BFAA01007873">
    <property type="protein sequence ID" value="GCB63100.1"/>
    <property type="molecule type" value="Genomic_DNA"/>
</dbReference>
<dbReference type="Gene3D" id="1.20.5.340">
    <property type="match status" value="1"/>
</dbReference>